<reference evidence="2 4" key="1">
    <citation type="journal article" date="2006" name="Genome Res.">
        <title>Massive genome erosion and functional adaptations provide insights into the symbiotic lifestyle of Sodalis glossinidius in the tsetse host.</title>
        <authorList>
            <person name="Toh H."/>
            <person name="Weiss B.L."/>
            <person name="Perkin S.A.H."/>
            <person name="Yamashita A."/>
            <person name="Oshima K."/>
            <person name="Hattori M."/>
            <person name="Aksoy S."/>
        </authorList>
    </citation>
    <scope>NUCLEOTIDE SEQUENCE [LARGE SCALE GENOMIC DNA]</scope>
    <source>
        <strain evidence="4">morsitans</strain>
        <strain evidence="2">Morsitans</strain>
    </source>
</reference>
<name>Q2NVG5_SODGM</name>
<evidence type="ECO:0000313" key="3">
    <source>
        <dbReference type="EMBL" id="CRL44307.1"/>
    </source>
</evidence>
<evidence type="ECO:0000313" key="5">
    <source>
        <dbReference type="Proteomes" id="UP000245838"/>
    </source>
</evidence>
<dbReference type="AlphaFoldDB" id="Q2NVG5"/>
<protein>
    <recommendedName>
        <fullName evidence="6">CpmJ protein</fullName>
    </recommendedName>
</protein>
<dbReference type="InterPro" id="IPR054139">
    <property type="entry name" value="CarG-like"/>
</dbReference>
<dbReference type="STRING" id="343509.SG0585"/>
<dbReference type="Pfam" id="PF21955">
    <property type="entry name" value="CarG-like"/>
    <property type="match status" value="1"/>
</dbReference>
<sequence length="194" mass="21904">MRAIYSIRALLLALFVSVSATGANLTPVPLVPGGNRVDIDNNGKPDLVILGQFDNNHTHNCHGISFFIHHPDGVFSMVPVANSDKFVWLDSRLTASSAKVLVNRLFHDGRRYHLVKAQKYGANLYTLLPVKFTLYLLDKHQGEPGEPHYRWHAWRSFLSQQRYGSVEESFAEIARFNPDNPEKRYIAPLPNVAP</sequence>
<gene>
    <name evidence="2" type="ordered locus">SG0585</name>
    <name evidence="3" type="ORF">SGGMMB4_01333</name>
</gene>
<keyword evidence="4" id="KW-1185">Reference proteome</keyword>
<dbReference type="EMBL" id="LN854557">
    <property type="protein sequence ID" value="CRL44307.1"/>
    <property type="molecule type" value="Genomic_DNA"/>
</dbReference>
<reference evidence="3 5" key="2">
    <citation type="submission" date="2015-05" db="EMBL/GenBank/DDBJ databases">
        <authorList>
            <person name="Goodhead I."/>
        </authorList>
    </citation>
    <scope>NUCLEOTIDE SEQUENCE [LARGE SCALE GENOMIC DNA]</scope>
    <source>
        <strain evidence="3">B4</strain>
        <strain evidence="5">morsitans</strain>
    </source>
</reference>
<dbReference type="HOGENOM" id="CLU_128658_0_0_6"/>
<dbReference type="EMBL" id="AP008232">
    <property type="protein sequence ID" value="BAE73860.1"/>
    <property type="molecule type" value="Genomic_DNA"/>
</dbReference>
<proteinExistence type="predicted"/>
<dbReference type="Proteomes" id="UP000001932">
    <property type="component" value="Chromosome"/>
</dbReference>
<organism evidence="2 4">
    <name type="scientific">Sodalis glossinidius (strain morsitans)</name>
    <dbReference type="NCBI Taxonomy" id="343509"/>
    <lineage>
        <taxon>Bacteria</taxon>
        <taxon>Pseudomonadati</taxon>
        <taxon>Pseudomonadota</taxon>
        <taxon>Gammaproteobacteria</taxon>
        <taxon>Enterobacterales</taxon>
        <taxon>Bruguierivoracaceae</taxon>
        <taxon>Sodalis</taxon>
    </lineage>
</organism>
<evidence type="ECO:0000313" key="4">
    <source>
        <dbReference type="Proteomes" id="UP000001932"/>
    </source>
</evidence>
<dbReference type="KEGG" id="sgl:SG0585"/>
<feature type="chain" id="PRO_5014308747" description="CpmJ protein" evidence="1">
    <location>
        <begin position="23"/>
        <end position="194"/>
    </location>
</feature>
<accession>Q2NVG5</accession>
<feature type="signal peptide" evidence="1">
    <location>
        <begin position="1"/>
        <end position="22"/>
    </location>
</feature>
<dbReference type="eggNOG" id="ENOG5032WNA">
    <property type="taxonomic scope" value="Bacteria"/>
</dbReference>
<keyword evidence="1" id="KW-0732">Signal</keyword>
<evidence type="ECO:0000256" key="1">
    <source>
        <dbReference type="SAM" id="SignalP"/>
    </source>
</evidence>
<dbReference type="Proteomes" id="UP000245838">
    <property type="component" value="Chromosome sggmmb4_Chromosome"/>
</dbReference>
<evidence type="ECO:0008006" key="6">
    <source>
        <dbReference type="Google" id="ProtNLM"/>
    </source>
</evidence>
<evidence type="ECO:0000313" key="2">
    <source>
        <dbReference type="EMBL" id="BAE73860.1"/>
    </source>
</evidence>